<comment type="caution">
    <text evidence="5">The sequence shown here is derived from an EMBL/GenBank/DDBJ whole genome shotgun (WGS) entry which is preliminary data.</text>
</comment>
<dbReference type="SUPFAM" id="SSF51569">
    <property type="entry name" value="Aldolase"/>
    <property type="match status" value="1"/>
</dbReference>
<dbReference type="InterPro" id="IPR013785">
    <property type="entry name" value="Aldolase_TIM"/>
</dbReference>
<evidence type="ECO:0000256" key="3">
    <source>
        <dbReference type="RuleBase" id="RU363071"/>
    </source>
</evidence>
<organism evidence="5 6">
    <name type="scientific">Streptomyces polygonati</name>
    <dbReference type="NCBI Taxonomy" id="1617087"/>
    <lineage>
        <taxon>Bacteria</taxon>
        <taxon>Bacillati</taxon>
        <taxon>Actinomycetota</taxon>
        <taxon>Actinomycetes</taxon>
        <taxon>Kitasatosporales</taxon>
        <taxon>Streptomycetaceae</taxon>
        <taxon>Streptomyces</taxon>
    </lineage>
</organism>
<comment type="pathway">
    <text evidence="3">Metabolic intermediate biosynthesis; chorismate biosynthesis; chorismate from D-erythrose 4-phosphate and phosphoenolpyruvate: step 1/7.</text>
</comment>
<gene>
    <name evidence="5" type="ORF">ACFO3J_17940</name>
</gene>
<dbReference type="InterPro" id="IPR002480">
    <property type="entry name" value="DAHP_synth_2"/>
</dbReference>
<dbReference type="EC" id="2.5.1.54" evidence="3"/>
<evidence type="ECO:0000256" key="2">
    <source>
        <dbReference type="ARBA" id="ARBA00022679"/>
    </source>
</evidence>
<dbReference type="PANTHER" id="PTHR21337">
    <property type="entry name" value="PHOSPHO-2-DEHYDRO-3-DEOXYHEPTONATE ALDOLASE 1, 2"/>
    <property type="match status" value="1"/>
</dbReference>
<keyword evidence="2 3" id="KW-0808">Transferase</keyword>
<evidence type="ECO:0000313" key="6">
    <source>
        <dbReference type="Proteomes" id="UP001595765"/>
    </source>
</evidence>
<keyword evidence="3" id="KW-0028">Amino-acid biosynthesis</keyword>
<evidence type="ECO:0000313" key="5">
    <source>
        <dbReference type="EMBL" id="MFC4033357.1"/>
    </source>
</evidence>
<feature type="region of interest" description="Disordered" evidence="4">
    <location>
        <begin position="1"/>
        <end position="28"/>
    </location>
</feature>
<keyword evidence="6" id="KW-1185">Reference proteome</keyword>
<evidence type="ECO:0000256" key="1">
    <source>
        <dbReference type="ARBA" id="ARBA00008911"/>
    </source>
</evidence>
<dbReference type="EMBL" id="JBHSBB010000012">
    <property type="protein sequence ID" value="MFC4033357.1"/>
    <property type="molecule type" value="Genomic_DNA"/>
</dbReference>
<feature type="region of interest" description="Disordered" evidence="4">
    <location>
        <begin position="367"/>
        <end position="388"/>
    </location>
</feature>
<name>A0ABV8HQL0_9ACTN</name>
<dbReference type="Gene3D" id="3.20.20.70">
    <property type="entry name" value="Aldolase class I"/>
    <property type="match status" value="1"/>
</dbReference>
<dbReference type="GO" id="GO:0003849">
    <property type="term" value="F:3-deoxy-7-phosphoheptulonate synthase activity"/>
    <property type="evidence" value="ECO:0007669"/>
    <property type="project" value="UniProtKB-EC"/>
</dbReference>
<dbReference type="Proteomes" id="UP001595765">
    <property type="component" value="Unassembled WGS sequence"/>
</dbReference>
<evidence type="ECO:0000256" key="4">
    <source>
        <dbReference type="SAM" id="MobiDB-lite"/>
    </source>
</evidence>
<accession>A0ABV8HQL0</accession>
<dbReference type="PANTHER" id="PTHR21337:SF0">
    <property type="entry name" value="PHOSPHO-2-DEHYDRO-3-DEOXYHEPTONATE ALDOLASE"/>
    <property type="match status" value="1"/>
</dbReference>
<keyword evidence="3" id="KW-0057">Aromatic amino acid biosynthesis</keyword>
<comment type="similarity">
    <text evidence="1 3">Belongs to the class-II DAHP synthase family.</text>
</comment>
<dbReference type="Pfam" id="PF01474">
    <property type="entry name" value="DAHP_synth_2"/>
    <property type="match status" value="2"/>
</dbReference>
<sequence length="421" mass="44885">MPVTGSRFVDPGADWPSRLGPAGQQPEWSDPVRAAAVRAELSRSSGLVVWEEIRRLRTLLAEAADGRYQIIQAGDCAEDPAECEPSAVTRKAALLDTLAEVMTAGTGKPVLRIGRIAGQFAKPRSATTETVGGVELPVYRGHLINGPEPTPAARQADPRRMLDCYHAAHAAVSSLRRRADGSVLPTGAPVWTSHEALVFDYELPLLRRAPTGETLLTSTHLPWIGERTRQPDGPHAMMLSQVANPVACKVGPTSRPQDLLALCARLDPERERGRLTLIARMGVAAVATALPPLVAAVHRAGHSVAWLCDPMHGNTVKSPNGTKVRSVRTIVSEVRAFQQAVAEAGGTAAGLHLETTPYDVTECVWRDPSELDSGDGEASGPAPHASHCDPRLNLAQAVEVARAWANPHARSASRAANPALR</sequence>
<reference evidence="6" key="1">
    <citation type="journal article" date="2019" name="Int. J. Syst. Evol. Microbiol.">
        <title>The Global Catalogue of Microorganisms (GCM) 10K type strain sequencing project: providing services to taxonomists for standard genome sequencing and annotation.</title>
        <authorList>
            <consortium name="The Broad Institute Genomics Platform"/>
            <consortium name="The Broad Institute Genome Sequencing Center for Infectious Disease"/>
            <person name="Wu L."/>
            <person name="Ma J."/>
        </authorList>
    </citation>
    <scope>NUCLEOTIDE SEQUENCE [LARGE SCALE GENOMIC DNA]</scope>
    <source>
        <strain evidence="6">CGMCC 4.7237</strain>
    </source>
</reference>
<proteinExistence type="inferred from homology"/>
<comment type="catalytic activity">
    <reaction evidence="3">
        <text>D-erythrose 4-phosphate + phosphoenolpyruvate + H2O = 7-phospho-2-dehydro-3-deoxy-D-arabino-heptonate + phosphate</text>
        <dbReference type="Rhea" id="RHEA:14717"/>
        <dbReference type="ChEBI" id="CHEBI:15377"/>
        <dbReference type="ChEBI" id="CHEBI:16897"/>
        <dbReference type="ChEBI" id="CHEBI:43474"/>
        <dbReference type="ChEBI" id="CHEBI:58394"/>
        <dbReference type="ChEBI" id="CHEBI:58702"/>
        <dbReference type="EC" id="2.5.1.54"/>
    </reaction>
</comment>
<dbReference type="RefSeq" id="WP_386430450.1">
    <property type="nucleotide sequence ID" value="NZ_JBHSBB010000012.1"/>
</dbReference>
<protein>
    <recommendedName>
        <fullName evidence="3">Phospho-2-dehydro-3-deoxyheptonate aldolase</fullName>
        <ecNumber evidence="3">2.5.1.54</ecNumber>
    </recommendedName>
</protein>